<organism evidence="1 2">
    <name type="scientific">Rotaria sordida</name>
    <dbReference type="NCBI Taxonomy" id="392033"/>
    <lineage>
        <taxon>Eukaryota</taxon>
        <taxon>Metazoa</taxon>
        <taxon>Spiralia</taxon>
        <taxon>Gnathifera</taxon>
        <taxon>Rotifera</taxon>
        <taxon>Eurotatoria</taxon>
        <taxon>Bdelloidea</taxon>
        <taxon>Philodinida</taxon>
        <taxon>Philodinidae</taxon>
        <taxon>Rotaria</taxon>
    </lineage>
</organism>
<accession>A0A820FY66</accession>
<dbReference type="Proteomes" id="UP000663874">
    <property type="component" value="Unassembled WGS sequence"/>
</dbReference>
<reference evidence="1" key="1">
    <citation type="submission" date="2021-02" db="EMBL/GenBank/DDBJ databases">
        <authorList>
            <person name="Nowell W R."/>
        </authorList>
    </citation>
    <scope>NUCLEOTIDE SEQUENCE</scope>
</reference>
<gene>
    <name evidence="1" type="ORF">FNK824_LOCUS39525</name>
</gene>
<evidence type="ECO:0000313" key="2">
    <source>
        <dbReference type="Proteomes" id="UP000663874"/>
    </source>
</evidence>
<feature type="non-terminal residue" evidence="1">
    <location>
        <position position="1"/>
    </location>
</feature>
<sequence length="30" mass="3140">ADLTQLTNFLDGTLSHIRSSDSSSTPSSTT</sequence>
<comment type="caution">
    <text evidence="1">The sequence shown here is derived from an EMBL/GenBank/DDBJ whole genome shotgun (WGS) entry which is preliminary data.</text>
</comment>
<name>A0A820FY66_9BILA</name>
<evidence type="ECO:0000313" key="1">
    <source>
        <dbReference type="EMBL" id="CAF4271825.1"/>
    </source>
</evidence>
<feature type="non-terminal residue" evidence="1">
    <location>
        <position position="30"/>
    </location>
</feature>
<dbReference type="EMBL" id="CAJOBE010026200">
    <property type="protein sequence ID" value="CAF4271825.1"/>
    <property type="molecule type" value="Genomic_DNA"/>
</dbReference>
<protein>
    <submittedName>
        <fullName evidence="1">Uncharacterized protein</fullName>
    </submittedName>
</protein>
<dbReference type="AlphaFoldDB" id="A0A820FY66"/>
<proteinExistence type="predicted"/>